<dbReference type="AlphaFoldDB" id="A0A149U5D3"/>
<protein>
    <submittedName>
        <fullName evidence="1">Uncharacterized protein</fullName>
    </submittedName>
</protein>
<sequence>MTEWADQAATEDVETAAEMAANTEMAARMADMVVMATSRVADSPARMAVWAAAAVTEPLPPQKKPAVPYRAAGFSFMERSGQSGMITVLPFYPDLPAMVDHWPENFLSETHQAHALSVMVSALFRFSS</sequence>
<name>A0A149U5D3_9PROT</name>
<dbReference type="EMBL" id="LHZU01000109">
    <property type="protein sequence ID" value="KXV60685.1"/>
    <property type="molecule type" value="Genomic_DNA"/>
</dbReference>
<accession>A0A149U5D3</accession>
<comment type="caution">
    <text evidence="1">The sequence shown here is derived from an EMBL/GenBank/DDBJ whole genome shotgun (WGS) entry which is preliminary data.</text>
</comment>
<gene>
    <name evidence="1" type="ORF">AD948_04500</name>
</gene>
<evidence type="ECO:0000313" key="1">
    <source>
        <dbReference type="EMBL" id="KXV60685.1"/>
    </source>
</evidence>
<evidence type="ECO:0000313" key="2">
    <source>
        <dbReference type="Proteomes" id="UP000075360"/>
    </source>
</evidence>
<dbReference type="Proteomes" id="UP000075360">
    <property type="component" value="Unassembled WGS sequence"/>
</dbReference>
<proteinExistence type="predicted"/>
<reference evidence="1 2" key="1">
    <citation type="submission" date="2015-06" db="EMBL/GenBank/DDBJ databases">
        <title>Improved classification and identification of acetic acid bacteria using matrix-assisted laser desorption/ionization time-of-flight mass spectrometry; Gluconobacter nephelii and Gluconobacter uchimurae are later heterotypic synonyms of Gluconobacter japonicus and Gluconobacter oxydans, respectively.</title>
        <authorList>
            <person name="Li L."/>
            <person name="Cleenwerck I."/>
            <person name="De Vuyst L."/>
            <person name="Vandamme P."/>
        </authorList>
    </citation>
    <scope>NUCLEOTIDE SEQUENCE [LARGE SCALE GENOMIC DNA]</scope>
    <source>
        <strain evidence="1 2">LMG 23690</strain>
    </source>
</reference>
<organism evidence="1 2">
    <name type="scientific">Acetobacter senegalensis</name>
    <dbReference type="NCBI Taxonomy" id="446692"/>
    <lineage>
        <taxon>Bacteria</taxon>
        <taxon>Pseudomonadati</taxon>
        <taxon>Pseudomonadota</taxon>
        <taxon>Alphaproteobacteria</taxon>
        <taxon>Acetobacterales</taxon>
        <taxon>Acetobacteraceae</taxon>
        <taxon>Acetobacter</taxon>
    </lineage>
</organism>